<evidence type="ECO:0008006" key="3">
    <source>
        <dbReference type="Google" id="ProtNLM"/>
    </source>
</evidence>
<evidence type="ECO:0000313" key="1">
    <source>
        <dbReference type="EMBL" id="KPJ72722.1"/>
    </source>
</evidence>
<organism evidence="1 2">
    <name type="scientific">candidate division TA06 bacterium DG_78</name>
    <dbReference type="NCBI Taxonomy" id="1703772"/>
    <lineage>
        <taxon>Bacteria</taxon>
        <taxon>Bacteria division TA06</taxon>
    </lineage>
</organism>
<proteinExistence type="predicted"/>
<dbReference type="EMBL" id="LJNI01000059">
    <property type="protein sequence ID" value="KPJ72722.1"/>
    <property type="molecule type" value="Genomic_DNA"/>
</dbReference>
<dbReference type="Gene3D" id="1.25.40.10">
    <property type="entry name" value="Tetratricopeptide repeat domain"/>
    <property type="match status" value="2"/>
</dbReference>
<comment type="caution">
    <text evidence="1">The sequence shown here is derived from an EMBL/GenBank/DDBJ whole genome shotgun (WGS) entry which is preliminary data.</text>
</comment>
<evidence type="ECO:0000313" key="2">
    <source>
        <dbReference type="Proteomes" id="UP000051012"/>
    </source>
</evidence>
<dbReference type="AlphaFoldDB" id="A0A0S7YD67"/>
<name>A0A0S7YD67_UNCT6</name>
<accession>A0A0S7YD67</accession>
<protein>
    <recommendedName>
        <fullName evidence="3">Outer membrane lipoprotein BamD-like domain-containing protein</fullName>
    </recommendedName>
</protein>
<gene>
    <name evidence="1" type="ORF">AMJ52_05415</name>
</gene>
<dbReference type="InterPro" id="IPR011990">
    <property type="entry name" value="TPR-like_helical_dom_sf"/>
</dbReference>
<dbReference type="Proteomes" id="UP000051012">
    <property type="component" value="Unassembled WGS sequence"/>
</dbReference>
<reference evidence="1 2" key="1">
    <citation type="journal article" date="2015" name="Microbiome">
        <title>Genomic resolution of linkages in carbon, nitrogen, and sulfur cycling among widespread estuary sediment bacteria.</title>
        <authorList>
            <person name="Baker B.J."/>
            <person name="Lazar C.S."/>
            <person name="Teske A.P."/>
            <person name="Dick G.J."/>
        </authorList>
    </citation>
    <scope>NUCLEOTIDE SEQUENCE [LARGE SCALE GENOMIC DNA]</scope>
    <source>
        <strain evidence="1">DG_78</strain>
    </source>
</reference>
<sequence>MAIFLIFMVCFPHTGVVIVDDVWLYDAAIHRTHVLNTGDIVQITGYRGDTTQVRYHNTVGTLLKSVLIDLRDGISEAKLFVFARGYYDSGEYMKSASLFNIFIQHYAPSSYLLEVLYYYGLSLEEIAKYTDNTDTIKSIIYNEKSKQWYYTGDVYEKIVEKFSESIFAPQAAYRLITIFRTKHLPWNGSLQVIHEELNMWQEYIVTYENTEERVFALLEIGYLERVLFEITKNKQYKKDAQAVFEEIMRDYPNTIYAAQAEVHLDELKKGEAIYFY</sequence>